<name>A0ABT0VGJ0_9LACO</name>
<comment type="function">
    <text evidence="3">Probably deamidates glutamine residues to glutamate on methyl-accepting chemotaxis receptors (MCPs), playing an important role in chemotaxis.</text>
</comment>
<keyword evidence="1 3" id="KW-0145">Chemotaxis</keyword>
<dbReference type="RefSeq" id="WP_205144119.1">
    <property type="nucleotide sequence ID" value="NZ_JAFBDN010000020.1"/>
</dbReference>
<dbReference type="PANTHER" id="PTHR35147">
    <property type="entry name" value="CHEMORECEPTOR GLUTAMINE DEAMIDASE CHED-RELATED"/>
    <property type="match status" value="1"/>
</dbReference>
<accession>A0ABT0VGJ0</accession>
<dbReference type="EC" id="3.5.1.44" evidence="3"/>
<dbReference type="SUPFAM" id="SSF64438">
    <property type="entry name" value="CNF1/YfiH-like putative cysteine hydrolases"/>
    <property type="match status" value="1"/>
</dbReference>
<dbReference type="InterPro" id="IPR011324">
    <property type="entry name" value="Cytotoxic_necrot_fac-like_cat"/>
</dbReference>
<comment type="similarity">
    <text evidence="3">Belongs to the CheD family.</text>
</comment>
<sequence length="164" mass="17775">MINDEVRVKIADYKITQAPNKLITVGLGSCIGTLVYDERTKIAGLSHIMLPDSTAFTNQTTLNIAKFADSALPKMVAELKKQAPNGHFKAKIVGGANMFNFQSQANSLNIGQRNITAVEAVLKNLRIPVIAKHVGGNSGRTMIVDLAADFDTTVRIVHHDVVHI</sequence>
<evidence type="ECO:0000256" key="3">
    <source>
        <dbReference type="HAMAP-Rule" id="MF_01440"/>
    </source>
</evidence>
<dbReference type="PANTHER" id="PTHR35147:SF1">
    <property type="entry name" value="CHEMORECEPTOR GLUTAMINE DEAMIDASE CHED-RELATED"/>
    <property type="match status" value="1"/>
</dbReference>
<evidence type="ECO:0000313" key="5">
    <source>
        <dbReference type="Proteomes" id="UP001057481"/>
    </source>
</evidence>
<evidence type="ECO:0000313" key="4">
    <source>
        <dbReference type="EMBL" id="MCM2436952.1"/>
    </source>
</evidence>
<evidence type="ECO:0000256" key="2">
    <source>
        <dbReference type="ARBA" id="ARBA00022801"/>
    </source>
</evidence>
<dbReference type="HAMAP" id="MF_01440">
    <property type="entry name" value="CheD"/>
    <property type="match status" value="1"/>
</dbReference>
<reference evidence="4" key="1">
    <citation type="submission" date="2021-04" db="EMBL/GenBank/DDBJ databases">
        <title>Taxonomic assessment of Weissella genus.</title>
        <authorList>
            <person name="Fanelli F."/>
            <person name="Chieffi D."/>
            <person name="Dell'Aquila A."/>
            <person name="Gyu-Sung C."/>
            <person name="Franz C.M.A.P."/>
            <person name="Fusco V."/>
        </authorList>
    </citation>
    <scope>NUCLEOTIDE SEQUENCE</scope>
    <source>
        <strain evidence="4">LMG 25373</strain>
    </source>
</reference>
<evidence type="ECO:0000256" key="1">
    <source>
        <dbReference type="ARBA" id="ARBA00022500"/>
    </source>
</evidence>
<dbReference type="Pfam" id="PF03975">
    <property type="entry name" value="CheD"/>
    <property type="match status" value="1"/>
</dbReference>
<dbReference type="CDD" id="cd16352">
    <property type="entry name" value="CheD"/>
    <property type="match status" value="1"/>
</dbReference>
<dbReference type="InterPro" id="IPR038592">
    <property type="entry name" value="CheD-like_sf"/>
</dbReference>
<dbReference type="Proteomes" id="UP001057481">
    <property type="component" value="Unassembled WGS sequence"/>
</dbReference>
<dbReference type="Gene3D" id="3.30.1330.200">
    <property type="match status" value="1"/>
</dbReference>
<dbReference type="EMBL" id="JAGMVS010000042">
    <property type="protein sequence ID" value="MCM2436952.1"/>
    <property type="molecule type" value="Genomic_DNA"/>
</dbReference>
<organism evidence="4 5">
    <name type="scientific">Periweissella beninensis</name>
    <dbReference type="NCBI Taxonomy" id="504936"/>
    <lineage>
        <taxon>Bacteria</taxon>
        <taxon>Bacillati</taxon>
        <taxon>Bacillota</taxon>
        <taxon>Bacilli</taxon>
        <taxon>Lactobacillales</taxon>
        <taxon>Lactobacillaceae</taxon>
        <taxon>Periweissella</taxon>
    </lineage>
</organism>
<comment type="caution">
    <text evidence="4">The sequence shown here is derived from an EMBL/GenBank/DDBJ whole genome shotgun (WGS) entry which is preliminary data.</text>
</comment>
<protein>
    <recommendedName>
        <fullName evidence="3">Probable chemoreceptor glutamine deamidase CheD</fullName>
        <ecNumber evidence="3">3.5.1.44</ecNumber>
    </recommendedName>
</protein>
<keyword evidence="5" id="KW-1185">Reference proteome</keyword>
<comment type="catalytic activity">
    <reaction evidence="3">
        <text>L-glutaminyl-[protein] + H2O = L-glutamyl-[protein] + NH4(+)</text>
        <dbReference type="Rhea" id="RHEA:16441"/>
        <dbReference type="Rhea" id="RHEA-COMP:10207"/>
        <dbReference type="Rhea" id="RHEA-COMP:10208"/>
        <dbReference type="ChEBI" id="CHEBI:15377"/>
        <dbReference type="ChEBI" id="CHEBI:28938"/>
        <dbReference type="ChEBI" id="CHEBI:29973"/>
        <dbReference type="ChEBI" id="CHEBI:30011"/>
        <dbReference type="EC" id="3.5.1.44"/>
    </reaction>
</comment>
<dbReference type="InterPro" id="IPR005659">
    <property type="entry name" value="Chemorcpt_Glu_NH3ase_CheD"/>
</dbReference>
<gene>
    <name evidence="3" type="primary">cheD</name>
    <name evidence="4" type="ORF">KAK10_03275</name>
</gene>
<keyword evidence="2 3" id="KW-0378">Hydrolase</keyword>
<proteinExistence type="inferred from homology"/>